<organism evidence="2 3">
    <name type="scientific">Streptomyces litmocidini</name>
    <dbReference type="NCBI Taxonomy" id="67318"/>
    <lineage>
        <taxon>Bacteria</taxon>
        <taxon>Bacillati</taxon>
        <taxon>Actinomycetota</taxon>
        <taxon>Actinomycetes</taxon>
        <taxon>Kitasatosporales</taxon>
        <taxon>Streptomycetaceae</taxon>
        <taxon>Streptomyces</taxon>
    </lineage>
</organism>
<evidence type="ECO:0000313" key="3">
    <source>
        <dbReference type="Proteomes" id="UP001611339"/>
    </source>
</evidence>
<dbReference type="Proteomes" id="UP001611339">
    <property type="component" value="Unassembled WGS sequence"/>
</dbReference>
<dbReference type="RefSeq" id="WP_148086869.1">
    <property type="nucleotide sequence ID" value="NZ_JBIRUI010000004.1"/>
</dbReference>
<gene>
    <name evidence="2" type="ORF">ACH407_12725</name>
</gene>
<protein>
    <recommendedName>
        <fullName evidence="4">Acyl-CoA carboxylase subunit epsilon</fullName>
    </recommendedName>
</protein>
<evidence type="ECO:0000256" key="1">
    <source>
        <dbReference type="SAM" id="MobiDB-lite"/>
    </source>
</evidence>
<accession>A0ABW7U466</accession>
<proteinExistence type="predicted"/>
<dbReference type="EMBL" id="JBIRUI010000004">
    <property type="protein sequence ID" value="MFI1714422.1"/>
    <property type="molecule type" value="Genomic_DNA"/>
</dbReference>
<sequence>MSPEDGMREHDDVEAVLAAALRPGTVDDTATRAAVAAFRAARDTGLHGPRRTRRRDDWRHPLDARSGASDAS</sequence>
<evidence type="ECO:0000313" key="2">
    <source>
        <dbReference type="EMBL" id="MFI1714422.1"/>
    </source>
</evidence>
<comment type="caution">
    <text evidence="2">The sequence shown here is derived from an EMBL/GenBank/DDBJ whole genome shotgun (WGS) entry which is preliminary data.</text>
</comment>
<reference evidence="2 3" key="1">
    <citation type="submission" date="2024-10" db="EMBL/GenBank/DDBJ databases">
        <title>The Natural Products Discovery Center: Release of the First 8490 Sequenced Strains for Exploring Actinobacteria Biosynthetic Diversity.</title>
        <authorList>
            <person name="Kalkreuter E."/>
            <person name="Kautsar S.A."/>
            <person name="Yang D."/>
            <person name="Bader C.D."/>
            <person name="Teijaro C.N."/>
            <person name="Fluegel L."/>
            <person name="Davis C.M."/>
            <person name="Simpson J.R."/>
            <person name="Lauterbach L."/>
            <person name="Steele A.D."/>
            <person name="Gui C."/>
            <person name="Meng S."/>
            <person name="Li G."/>
            <person name="Viehrig K."/>
            <person name="Ye F."/>
            <person name="Su P."/>
            <person name="Kiefer A.F."/>
            <person name="Nichols A."/>
            <person name="Cepeda A.J."/>
            <person name="Yan W."/>
            <person name="Fan B."/>
            <person name="Jiang Y."/>
            <person name="Adhikari A."/>
            <person name="Zheng C.-J."/>
            <person name="Schuster L."/>
            <person name="Cowan T.M."/>
            <person name="Smanski M.J."/>
            <person name="Chevrette M.G."/>
            <person name="De Carvalho L.P.S."/>
            <person name="Shen B."/>
        </authorList>
    </citation>
    <scope>NUCLEOTIDE SEQUENCE [LARGE SCALE GENOMIC DNA]</scope>
    <source>
        <strain evidence="2 3">NPDC020602</strain>
    </source>
</reference>
<keyword evidence="3" id="KW-1185">Reference proteome</keyword>
<evidence type="ECO:0008006" key="4">
    <source>
        <dbReference type="Google" id="ProtNLM"/>
    </source>
</evidence>
<name>A0ABW7U466_9ACTN</name>
<feature type="compositionally biased region" description="Basic and acidic residues" evidence="1">
    <location>
        <begin position="54"/>
        <end position="63"/>
    </location>
</feature>
<feature type="region of interest" description="Disordered" evidence="1">
    <location>
        <begin position="43"/>
        <end position="72"/>
    </location>
</feature>